<evidence type="ECO:0000313" key="5">
    <source>
        <dbReference type="Proteomes" id="UP000214566"/>
    </source>
</evidence>
<proteinExistence type="predicted"/>
<feature type="domain" description="CBS" evidence="3">
    <location>
        <begin position="6"/>
        <end position="67"/>
    </location>
</feature>
<evidence type="ECO:0000313" key="4">
    <source>
        <dbReference type="EMBL" id="SBP88701.1"/>
    </source>
</evidence>
<dbReference type="PANTHER" id="PTHR43080">
    <property type="entry name" value="CBS DOMAIN-CONTAINING PROTEIN CBSX3, MITOCHONDRIAL"/>
    <property type="match status" value="1"/>
</dbReference>
<dbReference type="Gene3D" id="3.10.580.10">
    <property type="entry name" value="CBS-domain"/>
    <property type="match status" value="1"/>
</dbReference>
<dbReference type="PANTHER" id="PTHR43080:SF2">
    <property type="entry name" value="CBS DOMAIN-CONTAINING PROTEIN"/>
    <property type="match status" value="1"/>
</dbReference>
<evidence type="ECO:0000259" key="3">
    <source>
        <dbReference type="PROSITE" id="PS51371"/>
    </source>
</evidence>
<dbReference type="SMART" id="SM00116">
    <property type="entry name" value="CBS"/>
    <property type="match status" value="2"/>
</dbReference>
<dbReference type="InterPro" id="IPR046342">
    <property type="entry name" value="CBS_dom_sf"/>
</dbReference>
<dbReference type="PROSITE" id="PS51371">
    <property type="entry name" value="CBS"/>
    <property type="match status" value="2"/>
</dbReference>
<protein>
    <recommendedName>
        <fullName evidence="3">CBS domain-containing protein</fullName>
    </recommendedName>
</protein>
<dbReference type="InterPro" id="IPR051257">
    <property type="entry name" value="Diverse_CBS-Domain"/>
</dbReference>
<dbReference type="RefSeq" id="WP_094161002.1">
    <property type="nucleotide sequence ID" value="NZ_LT592171.1"/>
</dbReference>
<evidence type="ECO:0000256" key="1">
    <source>
        <dbReference type="ARBA" id="ARBA00023122"/>
    </source>
</evidence>
<reference evidence="4 5" key="1">
    <citation type="submission" date="2016-06" db="EMBL/GenBank/DDBJ databases">
        <authorList>
            <person name="Kjaerup R.B."/>
            <person name="Dalgaard T.S."/>
            <person name="Juul-Madsen H.R."/>
        </authorList>
    </citation>
    <scope>NUCLEOTIDE SEQUENCE [LARGE SCALE GENOMIC DNA]</scope>
    <source>
        <strain evidence="4 5">DSM 16361</strain>
    </source>
</reference>
<keyword evidence="1 2" id="KW-0129">CBS domain</keyword>
<evidence type="ECO:0000256" key="2">
    <source>
        <dbReference type="PROSITE-ProRule" id="PRU00703"/>
    </source>
</evidence>
<dbReference type="SUPFAM" id="SSF54631">
    <property type="entry name" value="CBS-domain pair"/>
    <property type="match status" value="1"/>
</dbReference>
<sequence>MQVSDILRVKGSALFTVSPDTPLLLAAQTMAQNDVGSLVVMQSGMLAGMLTFREVIAALAGTAPAQTRVGDVMQRNPVHCTPLTSLDELRRLMLDSRTRYIPVMEDTTLLGVISFHDVARAVVQEQDFENRMLKAYIRDWPQDDAQTAANQSLSHRI</sequence>
<feature type="domain" description="CBS" evidence="3">
    <location>
        <begin position="73"/>
        <end position="128"/>
    </location>
</feature>
<dbReference type="OrthoDB" id="9807125at2"/>
<gene>
    <name evidence="4" type="ORF">THIARS_70321</name>
</gene>
<dbReference type="InterPro" id="IPR000644">
    <property type="entry name" value="CBS_dom"/>
</dbReference>
<keyword evidence="5" id="KW-1185">Reference proteome</keyword>
<organism evidence="4 5">
    <name type="scientific">Thiomonas delicata</name>
    <name type="common">Thiomonas cuprina</name>
    <dbReference type="NCBI Taxonomy" id="364030"/>
    <lineage>
        <taxon>Bacteria</taxon>
        <taxon>Pseudomonadati</taxon>
        <taxon>Pseudomonadota</taxon>
        <taxon>Betaproteobacteria</taxon>
        <taxon>Burkholderiales</taxon>
        <taxon>Thiomonas</taxon>
    </lineage>
</organism>
<dbReference type="EMBL" id="FLMQ01000056">
    <property type="protein sequence ID" value="SBP88701.1"/>
    <property type="molecule type" value="Genomic_DNA"/>
</dbReference>
<accession>A0A238D645</accession>
<dbReference type="Proteomes" id="UP000214566">
    <property type="component" value="Unassembled WGS sequence"/>
</dbReference>
<name>A0A238D645_THIDL</name>
<dbReference type="Pfam" id="PF00571">
    <property type="entry name" value="CBS"/>
    <property type="match status" value="2"/>
</dbReference>
<dbReference type="AlphaFoldDB" id="A0A238D645"/>